<evidence type="ECO:0000256" key="6">
    <source>
        <dbReference type="ARBA" id="ARBA00023027"/>
    </source>
</evidence>
<feature type="transmembrane region" description="Helical" evidence="10">
    <location>
        <begin position="463"/>
        <end position="482"/>
    </location>
</feature>
<dbReference type="PANTHER" id="PTHR35330:SF1">
    <property type="entry name" value="SIROHEME BIOSYNTHESIS PROTEIN MET8"/>
    <property type="match status" value="1"/>
</dbReference>
<organism evidence="13 14">
    <name type="scientific">Candidatus Pseudobacter hemicellulosilyticus</name>
    <dbReference type="NCBI Taxonomy" id="3121375"/>
    <lineage>
        <taxon>Bacteria</taxon>
        <taxon>Pseudomonadati</taxon>
        <taxon>Bacteroidota</taxon>
        <taxon>Chitinophagia</taxon>
        <taxon>Chitinophagales</taxon>
        <taxon>Chitinophagaceae</taxon>
        <taxon>Pseudobacter</taxon>
    </lineage>
</organism>
<dbReference type="EMBL" id="CP119311">
    <property type="protein sequence ID" value="WEK36293.1"/>
    <property type="molecule type" value="Genomic_DNA"/>
</dbReference>
<keyword evidence="8" id="KW-0627">Porphyrin biosynthesis</keyword>
<evidence type="ECO:0000259" key="12">
    <source>
        <dbReference type="Pfam" id="PF14824"/>
    </source>
</evidence>
<keyword evidence="5" id="KW-0560">Oxidoreductase</keyword>
<keyword evidence="7 10" id="KW-0472">Membrane</keyword>
<keyword evidence="4 10" id="KW-1133">Transmembrane helix</keyword>
<dbReference type="SUPFAM" id="SSF75615">
    <property type="entry name" value="Siroheme synthase middle domains-like"/>
    <property type="match status" value="1"/>
</dbReference>
<evidence type="ECO:0000256" key="8">
    <source>
        <dbReference type="ARBA" id="ARBA00023244"/>
    </source>
</evidence>
<dbReference type="Gene3D" id="3.30.160.110">
    <property type="entry name" value="Siroheme synthase, domain 2"/>
    <property type="match status" value="1"/>
</dbReference>
<evidence type="ECO:0000256" key="9">
    <source>
        <dbReference type="ARBA" id="ARBA00047561"/>
    </source>
</evidence>
<evidence type="ECO:0000256" key="7">
    <source>
        <dbReference type="ARBA" id="ARBA00023136"/>
    </source>
</evidence>
<feature type="transmembrane region" description="Helical" evidence="10">
    <location>
        <begin position="335"/>
        <end position="355"/>
    </location>
</feature>
<comment type="catalytic activity">
    <reaction evidence="9">
        <text>precorrin-2 + NAD(+) = sirohydrochlorin + NADH + 2 H(+)</text>
        <dbReference type="Rhea" id="RHEA:15613"/>
        <dbReference type="ChEBI" id="CHEBI:15378"/>
        <dbReference type="ChEBI" id="CHEBI:57540"/>
        <dbReference type="ChEBI" id="CHEBI:57945"/>
        <dbReference type="ChEBI" id="CHEBI:58351"/>
        <dbReference type="ChEBI" id="CHEBI:58827"/>
        <dbReference type="EC" id="1.3.1.76"/>
    </reaction>
</comment>
<dbReference type="GO" id="GO:0005886">
    <property type="term" value="C:plasma membrane"/>
    <property type="evidence" value="ECO:0007669"/>
    <property type="project" value="UniProtKB-SubCell"/>
</dbReference>
<dbReference type="SUPFAM" id="SSF51735">
    <property type="entry name" value="NAD(P)-binding Rossmann-fold domains"/>
    <property type="match status" value="1"/>
</dbReference>
<feature type="domain" description="Siroheme synthase central" evidence="12">
    <location>
        <begin position="149"/>
        <end position="170"/>
    </location>
</feature>
<dbReference type="NCBIfam" id="TIGR01470">
    <property type="entry name" value="cysG_Nterm"/>
    <property type="match status" value="1"/>
</dbReference>
<dbReference type="InterPro" id="IPR002781">
    <property type="entry name" value="TM_pro_TauE-like"/>
</dbReference>
<comment type="subcellular location">
    <subcellularLocation>
        <location evidence="10">Cell membrane</location>
        <topology evidence="10">Multi-pass membrane protein</topology>
    </subcellularLocation>
    <subcellularLocation>
        <location evidence="1">Membrane</location>
        <topology evidence="1">Multi-pass membrane protein</topology>
    </subcellularLocation>
</comment>
<dbReference type="Pfam" id="PF13241">
    <property type="entry name" value="NAD_binding_7"/>
    <property type="match status" value="1"/>
</dbReference>
<keyword evidence="3 10" id="KW-0812">Transmembrane</keyword>
<dbReference type="GO" id="GO:0019354">
    <property type="term" value="P:siroheme biosynthetic process"/>
    <property type="evidence" value="ECO:0007669"/>
    <property type="project" value="InterPro"/>
</dbReference>
<dbReference type="InterPro" id="IPR006367">
    <property type="entry name" value="Sirohaem_synthase_N"/>
</dbReference>
<evidence type="ECO:0000256" key="5">
    <source>
        <dbReference type="ARBA" id="ARBA00023002"/>
    </source>
</evidence>
<evidence type="ECO:0000256" key="4">
    <source>
        <dbReference type="ARBA" id="ARBA00022989"/>
    </source>
</evidence>
<dbReference type="InterPro" id="IPR028161">
    <property type="entry name" value="Met8-like"/>
</dbReference>
<dbReference type="GO" id="GO:0004325">
    <property type="term" value="F:ferrochelatase activity"/>
    <property type="evidence" value="ECO:0007669"/>
    <property type="project" value="InterPro"/>
</dbReference>
<accession>A0AAJ5WTH5</accession>
<feature type="transmembrane region" description="Helical" evidence="10">
    <location>
        <begin position="436"/>
        <end position="457"/>
    </location>
</feature>
<comment type="pathway">
    <text evidence="2">Porphyrin-containing compound metabolism; siroheme biosynthesis; sirohydrochlorin from precorrin-2: step 1/1.</text>
</comment>
<evidence type="ECO:0000256" key="2">
    <source>
        <dbReference type="ARBA" id="ARBA00005010"/>
    </source>
</evidence>
<evidence type="ECO:0000313" key="13">
    <source>
        <dbReference type="EMBL" id="WEK36293.1"/>
    </source>
</evidence>
<evidence type="ECO:0000313" key="14">
    <source>
        <dbReference type="Proteomes" id="UP001220610"/>
    </source>
</evidence>
<dbReference type="Gene3D" id="3.40.50.720">
    <property type="entry name" value="NAD(P)-binding Rossmann-like Domain"/>
    <property type="match status" value="1"/>
</dbReference>
<sequence>MTKETDILNEESLNNTAAADGSPEVNKLFPVFLKLEELRVLLVGAGHVGQEKLAALLQNAPATPVTVVATQISEPVRRLAADHAQTVELLERPFVAADLEEKDLVIIAVNEPGQSAAIRNAARAHRLLVNVADQPGLCDFYLSSIVQKGQLKIAISTNGQSPTAAKRIKEVLNHALPAELDDVINNLHTVRNRLNGNFAEKVKKLNELTRVLVEENTDREKRWRKLATRSLLIFASMLVGHFIFSYIPLREIGNDAWAWYQTLDDNFPLMLAAGFLAQLVDGALGMGYGVTSATILLSAGVSPAAISGSIHTAEMFASGASGYSHYRFGNVNKKLFKALLIPGVIGAILGAVLLTQLTQQGEGYVNAYLRPVMAAYTLFLGVKILYSAFRTKKVQKKFKHYGWLAGAGGFLDSFGGGGWGPIVTTTLITKGRSPRFVIGSVSLTEFFVTLASAFTFFTLLGVSHWQTILALIVGGLIAAPIAARLTGKLPRKTAFFLLGILVIFWSLRILVKLF</sequence>
<name>A0AAJ5WTH5_9BACT</name>
<keyword evidence="6" id="KW-0520">NAD</keyword>
<dbReference type="InterPro" id="IPR028281">
    <property type="entry name" value="Sirohaem_synthase_central"/>
</dbReference>
<reference evidence="13" key="1">
    <citation type="submission" date="2023-03" db="EMBL/GenBank/DDBJ databases">
        <title>Andean soil-derived lignocellulolytic bacterial consortium as a source of novel taxa and putative plastic-active enzymes.</title>
        <authorList>
            <person name="Diaz-Garcia L."/>
            <person name="Chuvochina M."/>
            <person name="Feuerriegel G."/>
            <person name="Bunk B."/>
            <person name="Sproer C."/>
            <person name="Streit W.R."/>
            <person name="Rodriguez L.M."/>
            <person name="Overmann J."/>
            <person name="Jimenez D.J."/>
        </authorList>
    </citation>
    <scope>NUCLEOTIDE SEQUENCE</scope>
    <source>
        <strain evidence="13">MAG 7</strain>
    </source>
</reference>
<keyword evidence="10" id="KW-1003">Cell membrane</keyword>
<dbReference type="GO" id="GO:0043115">
    <property type="term" value="F:precorrin-2 dehydrogenase activity"/>
    <property type="evidence" value="ECO:0007669"/>
    <property type="project" value="UniProtKB-EC"/>
</dbReference>
<dbReference type="Proteomes" id="UP001220610">
    <property type="component" value="Chromosome"/>
</dbReference>
<feature type="transmembrane region" description="Helical" evidence="10">
    <location>
        <begin position="367"/>
        <end position="389"/>
    </location>
</feature>
<feature type="region of interest" description="Disordered" evidence="11">
    <location>
        <begin position="1"/>
        <end position="20"/>
    </location>
</feature>
<dbReference type="InterPro" id="IPR036291">
    <property type="entry name" value="NAD(P)-bd_dom_sf"/>
</dbReference>
<evidence type="ECO:0000256" key="1">
    <source>
        <dbReference type="ARBA" id="ARBA00004141"/>
    </source>
</evidence>
<protein>
    <recommendedName>
        <fullName evidence="10">Probable membrane transporter protein</fullName>
    </recommendedName>
</protein>
<proteinExistence type="inferred from homology"/>
<gene>
    <name evidence="13" type="ORF">P0Y53_02165</name>
</gene>
<feature type="transmembrane region" description="Helical" evidence="10">
    <location>
        <begin position="494"/>
        <end position="511"/>
    </location>
</feature>
<comment type="similarity">
    <text evidence="10">Belongs to the 4-toluene sulfonate uptake permease (TSUP) (TC 2.A.102) family.</text>
</comment>
<dbReference type="AlphaFoldDB" id="A0AAJ5WTH5"/>
<feature type="transmembrane region" description="Helical" evidence="10">
    <location>
        <begin position="269"/>
        <end position="290"/>
    </location>
</feature>
<evidence type="ECO:0000256" key="3">
    <source>
        <dbReference type="ARBA" id="ARBA00022692"/>
    </source>
</evidence>
<dbReference type="PANTHER" id="PTHR35330">
    <property type="entry name" value="SIROHEME BIOSYNTHESIS PROTEIN MET8"/>
    <property type="match status" value="1"/>
</dbReference>
<evidence type="ECO:0000256" key="11">
    <source>
        <dbReference type="SAM" id="MobiDB-lite"/>
    </source>
</evidence>
<dbReference type="Pfam" id="PF14824">
    <property type="entry name" value="Sirohm_synth_M"/>
    <property type="match status" value="1"/>
</dbReference>
<feature type="transmembrane region" description="Helical" evidence="10">
    <location>
        <begin position="231"/>
        <end position="249"/>
    </location>
</feature>
<dbReference type="Pfam" id="PF01925">
    <property type="entry name" value="TauE"/>
    <property type="match status" value="1"/>
</dbReference>
<evidence type="ECO:0000256" key="10">
    <source>
        <dbReference type="RuleBase" id="RU363041"/>
    </source>
</evidence>